<evidence type="ECO:0000256" key="1">
    <source>
        <dbReference type="SAM" id="MobiDB-lite"/>
    </source>
</evidence>
<comment type="caution">
    <text evidence="2">The sequence shown here is derived from an EMBL/GenBank/DDBJ whole genome shotgun (WGS) entry which is preliminary data.</text>
</comment>
<evidence type="ECO:0000313" key="3">
    <source>
        <dbReference type="Proteomes" id="UP001597302"/>
    </source>
</evidence>
<evidence type="ECO:0000313" key="2">
    <source>
        <dbReference type="EMBL" id="MFD1481899.1"/>
    </source>
</evidence>
<organism evidence="2 3">
    <name type="scientific">Paracoccus nototheniae</name>
    <dbReference type="NCBI Taxonomy" id="2489002"/>
    <lineage>
        <taxon>Bacteria</taxon>
        <taxon>Pseudomonadati</taxon>
        <taxon>Pseudomonadota</taxon>
        <taxon>Alphaproteobacteria</taxon>
        <taxon>Rhodobacterales</taxon>
        <taxon>Paracoccaceae</taxon>
        <taxon>Paracoccus</taxon>
    </lineage>
</organism>
<sequence length="135" mass="14833">MNDMEWGGVGGTEGPFVAGAQPDRAGFRLPEIAEGEDEIDVLRWLFWDYVRDLRGHQAELEVQKSGELDPAKLKKAMETAKTVREAVQLLMAERIRVDKLRKDIAGDVGGGSLDLDAARDEVGRRLACLRRAAGG</sequence>
<dbReference type="Proteomes" id="UP001597302">
    <property type="component" value="Unassembled WGS sequence"/>
</dbReference>
<reference evidence="3" key="1">
    <citation type="journal article" date="2019" name="Int. J. Syst. Evol. Microbiol.">
        <title>The Global Catalogue of Microorganisms (GCM) 10K type strain sequencing project: providing services to taxonomists for standard genome sequencing and annotation.</title>
        <authorList>
            <consortium name="The Broad Institute Genomics Platform"/>
            <consortium name="The Broad Institute Genome Sequencing Center for Infectious Disease"/>
            <person name="Wu L."/>
            <person name="Ma J."/>
        </authorList>
    </citation>
    <scope>NUCLEOTIDE SEQUENCE [LARGE SCALE GENOMIC DNA]</scope>
    <source>
        <strain evidence="3">CCM 8875</strain>
    </source>
</reference>
<gene>
    <name evidence="2" type="ORF">ACFQ5P_11395</name>
</gene>
<accession>A0ABW4DVW0</accession>
<protein>
    <submittedName>
        <fullName evidence="2">Permease</fullName>
    </submittedName>
</protein>
<feature type="region of interest" description="Disordered" evidence="1">
    <location>
        <begin position="1"/>
        <end position="20"/>
    </location>
</feature>
<name>A0ABW4DVW0_9RHOB</name>
<keyword evidence="3" id="KW-1185">Reference proteome</keyword>
<proteinExistence type="predicted"/>
<dbReference type="EMBL" id="JBHTOQ010000022">
    <property type="protein sequence ID" value="MFD1481899.1"/>
    <property type="molecule type" value="Genomic_DNA"/>
</dbReference>
<dbReference type="RefSeq" id="WP_131573255.1">
    <property type="nucleotide sequence ID" value="NZ_CBCSAJ010000003.1"/>
</dbReference>